<feature type="domain" description="EF-hand" evidence="3">
    <location>
        <begin position="44"/>
        <end position="79"/>
    </location>
</feature>
<proteinExistence type="predicted"/>
<organism evidence="4 5">
    <name type="scientific">Laodelphax striatellus</name>
    <name type="common">Small brown planthopper</name>
    <name type="synonym">Delphax striatella</name>
    <dbReference type="NCBI Taxonomy" id="195883"/>
    <lineage>
        <taxon>Eukaryota</taxon>
        <taxon>Metazoa</taxon>
        <taxon>Ecdysozoa</taxon>
        <taxon>Arthropoda</taxon>
        <taxon>Hexapoda</taxon>
        <taxon>Insecta</taxon>
        <taxon>Pterygota</taxon>
        <taxon>Neoptera</taxon>
        <taxon>Paraneoptera</taxon>
        <taxon>Hemiptera</taxon>
        <taxon>Auchenorrhyncha</taxon>
        <taxon>Fulgoroidea</taxon>
        <taxon>Delphacidae</taxon>
        <taxon>Criomorphinae</taxon>
        <taxon>Laodelphax</taxon>
    </lineage>
</organism>
<dbReference type="AlphaFoldDB" id="A0A482X275"/>
<dbReference type="PROSITE" id="PS50222">
    <property type="entry name" value="EF_HAND_2"/>
    <property type="match status" value="1"/>
</dbReference>
<dbReference type="InterPro" id="IPR018247">
    <property type="entry name" value="EF_Hand_1_Ca_BS"/>
</dbReference>
<feature type="region of interest" description="Disordered" evidence="2">
    <location>
        <begin position="141"/>
        <end position="174"/>
    </location>
</feature>
<sequence length="198" mass="22428">IFIMKLIIGVFSVWIATWFYHVTATKATATTTTTTATATLTIEELCTEYRDAFSTFDRNKDGFIDVNDVHEFIKFARITDITLEDVYRIQGDKPRTIESLAEVWSYSVTAQNLTFAFNRGLKDVVTVQEFVDFLNNKNRVDSEKTNAGQNEGEGAGKTNDEQKGEKKQEATKPKTVFQNVRSWVSAFVKIEKGSRQGK</sequence>
<evidence type="ECO:0000313" key="4">
    <source>
        <dbReference type="EMBL" id="RZF39321.1"/>
    </source>
</evidence>
<comment type="caution">
    <text evidence="4">The sequence shown here is derived from an EMBL/GenBank/DDBJ whole genome shotgun (WGS) entry which is preliminary data.</text>
</comment>
<dbReference type="InterPro" id="IPR002048">
    <property type="entry name" value="EF_hand_dom"/>
</dbReference>
<dbReference type="Gene3D" id="1.10.238.10">
    <property type="entry name" value="EF-hand"/>
    <property type="match status" value="1"/>
</dbReference>
<reference evidence="4 5" key="1">
    <citation type="journal article" date="2017" name="Gigascience">
        <title>Genome sequence of the small brown planthopper, Laodelphax striatellus.</title>
        <authorList>
            <person name="Zhu J."/>
            <person name="Jiang F."/>
            <person name="Wang X."/>
            <person name="Yang P."/>
            <person name="Bao Y."/>
            <person name="Zhao W."/>
            <person name="Wang W."/>
            <person name="Lu H."/>
            <person name="Wang Q."/>
            <person name="Cui N."/>
            <person name="Li J."/>
            <person name="Chen X."/>
            <person name="Luo L."/>
            <person name="Yu J."/>
            <person name="Kang L."/>
            <person name="Cui F."/>
        </authorList>
    </citation>
    <scope>NUCLEOTIDE SEQUENCE [LARGE SCALE GENOMIC DNA]</scope>
    <source>
        <strain evidence="4">Lst14</strain>
    </source>
</reference>
<dbReference type="GO" id="GO:0005509">
    <property type="term" value="F:calcium ion binding"/>
    <property type="evidence" value="ECO:0007669"/>
    <property type="project" value="InterPro"/>
</dbReference>
<dbReference type="SUPFAM" id="SSF47473">
    <property type="entry name" value="EF-hand"/>
    <property type="match status" value="1"/>
</dbReference>
<dbReference type="InterPro" id="IPR011992">
    <property type="entry name" value="EF-hand-dom_pair"/>
</dbReference>
<gene>
    <name evidence="4" type="ORF">LSTR_LSTR000842</name>
</gene>
<feature type="compositionally biased region" description="Basic and acidic residues" evidence="2">
    <location>
        <begin position="158"/>
        <end position="172"/>
    </location>
</feature>
<name>A0A482X275_LAOST</name>
<evidence type="ECO:0000256" key="2">
    <source>
        <dbReference type="SAM" id="MobiDB-lite"/>
    </source>
</evidence>
<accession>A0A482X275</accession>
<evidence type="ECO:0000256" key="1">
    <source>
        <dbReference type="ARBA" id="ARBA00022837"/>
    </source>
</evidence>
<dbReference type="PROSITE" id="PS00018">
    <property type="entry name" value="EF_HAND_1"/>
    <property type="match status" value="1"/>
</dbReference>
<protein>
    <recommendedName>
        <fullName evidence="3">EF-hand domain-containing protein</fullName>
    </recommendedName>
</protein>
<keyword evidence="5" id="KW-1185">Reference proteome</keyword>
<dbReference type="InParanoid" id="A0A482X275"/>
<keyword evidence="1" id="KW-0106">Calcium</keyword>
<dbReference type="Proteomes" id="UP000291343">
    <property type="component" value="Unassembled WGS sequence"/>
</dbReference>
<evidence type="ECO:0000259" key="3">
    <source>
        <dbReference type="PROSITE" id="PS50222"/>
    </source>
</evidence>
<dbReference type="Pfam" id="PF13405">
    <property type="entry name" value="EF-hand_6"/>
    <property type="match status" value="1"/>
</dbReference>
<feature type="non-terminal residue" evidence="4">
    <location>
        <position position="1"/>
    </location>
</feature>
<dbReference type="EMBL" id="QKKF02019844">
    <property type="protein sequence ID" value="RZF39321.1"/>
    <property type="molecule type" value="Genomic_DNA"/>
</dbReference>
<evidence type="ECO:0000313" key="5">
    <source>
        <dbReference type="Proteomes" id="UP000291343"/>
    </source>
</evidence>